<evidence type="ECO:0000313" key="3">
    <source>
        <dbReference type="EMBL" id="CCA27627.1"/>
    </source>
</evidence>
<dbReference type="InterPro" id="IPR013103">
    <property type="entry name" value="RVT_2"/>
</dbReference>
<reference evidence="3" key="1">
    <citation type="journal article" date="2011" name="PLoS Biol.">
        <title>Gene gain and loss during evolution of obligate parasitism in the white rust pathogen of Arabidopsis thaliana.</title>
        <authorList>
            <person name="Kemen E."/>
            <person name="Gardiner A."/>
            <person name="Schultz-Larsen T."/>
            <person name="Kemen A.C."/>
            <person name="Balmuth A.L."/>
            <person name="Robert-Seilaniantz A."/>
            <person name="Bailey K."/>
            <person name="Holub E."/>
            <person name="Studholme D.J."/>
            <person name="Maclean D."/>
            <person name="Jones J.D."/>
        </authorList>
    </citation>
    <scope>NUCLEOTIDE SEQUENCE</scope>
</reference>
<gene>
    <name evidence="3" type="primary">AlNc14C611G12240</name>
    <name evidence="3" type="ORF">ALNC14_137710</name>
</gene>
<dbReference type="HOGENOM" id="CLU_1258081_0_0_1"/>
<evidence type="ECO:0000256" key="1">
    <source>
        <dbReference type="SAM" id="MobiDB-lite"/>
    </source>
</evidence>
<dbReference type="AlphaFoldDB" id="F0X1E9"/>
<organism evidence="3">
    <name type="scientific">Albugo laibachii Nc14</name>
    <dbReference type="NCBI Taxonomy" id="890382"/>
    <lineage>
        <taxon>Eukaryota</taxon>
        <taxon>Sar</taxon>
        <taxon>Stramenopiles</taxon>
        <taxon>Oomycota</taxon>
        <taxon>Peronosporomycetes</taxon>
        <taxon>Albuginales</taxon>
        <taxon>Albuginaceae</taxon>
        <taxon>Albugo</taxon>
    </lineage>
</organism>
<protein>
    <submittedName>
        <fullName evidence="3">Retrotransposon protein putative</fullName>
    </submittedName>
</protein>
<proteinExistence type="predicted"/>
<dbReference type="Pfam" id="PF07727">
    <property type="entry name" value="RVT_2"/>
    <property type="match status" value="1"/>
</dbReference>
<sequence>MVVVSQHITNVTSLLEETNISLQAAQEDPNAKGTADTKSNVRRTSGARMQSVDIRKNKIVKMVTRNQGMKTPATEIVSVMIEPDPKSHNQAMNSEEHVEWKEDADAELASLEENQTWTIVSRTNEIKALHTMWVFKRKTNADGDLEWIKARMVACGNEQVFGINFDMTFVAVIDLGTAKLILALERTWGSSTKTLILCTILVRNSAYDHMRNTSKTWRRT</sequence>
<name>F0X1E9_9STRA</name>
<accession>F0X1E9</accession>
<dbReference type="EMBL" id="FR824623">
    <property type="protein sequence ID" value="CCA27627.1"/>
    <property type="molecule type" value="Genomic_DNA"/>
</dbReference>
<evidence type="ECO:0000259" key="2">
    <source>
        <dbReference type="Pfam" id="PF07727"/>
    </source>
</evidence>
<feature type="region of interest" description="Disordered" evidence="1">
    <location>
        <begin position="25"/>
        <end position="46"/>
    </location>
</feature>
<reference evidence="3" key="2">
    <citation type="submission" date="2011-02" db="EMBL/GenBank/DDBJ databases">
        <authorList>
            <person name="MacLean D."/>
        </authorList>
    </citation>
    <scope>NUCLEOTIDE SEQUENCE</scope>
</reference>
<feature type="domain" description="Reverse transcriptase Ty1/copia-type" evidence="2">
    <location>
        <begin position="114"/>
        <end position="185"/>
    </location>
</feature>